<sequence length="135" mass="14988">MYPVDGNRELQPPAIDREHSVEEVKSIEEEKPSAWDFMDLENHVRSHKGTESSAGDGDVIFGKVEIEAFAGGAQHSMAWEDPADEKPMISTVPLKMEVEKSSSSQLQQVSSHTVKLKKARSNLPAIVISSWILQM</sequence>
<reference evidence="2" key="1">
    <citation type="journal article" date="2022" name="bioRxiv">
        <title>Sequencing and chromosome-scale assembly of the giantPleurodeles waltlgenome.</title>
        <authorList>
            <person name="Brown T."/>
            <person name="Elewa A."/>
            <person name="Iarovenko S."/>
            <person name="Subramanian E."/>
            <person name="Araus A.J."/>
            <person name="Petzold A."/>
            <person name="Susuki M."/>
            <person name="Suzuki K.-i.T."/>
            <person name="Hayashi T."/>
            <person name="Toyoda A."/>
            <person name="Oliveira C."/>
            <person name="Osipova E."/>
            <person name="Leigh N.D."/>
            <person name="Simon A."/>
            <person name="Yun M.H."/>
        </authorList>
    </citation>
    <scope>NUCLEOTIDE SEQUENCE</scope>
    <source>
        <strain evidence="2">20211129_DDA</strain>
        <tissue evidence="2">Liver</tissue>
    </source>
</reference>
<proteinExistence type="predicted"/>
<evidence type="ECO:0000256" key="1">
    <source>
        <dbReference type="SAM" id="MobiDB-lite"/>
    </source>
</evidence>
<dbReference type="AlphaFoldDB" id="A0AAV7KLD6"/>
<dbReference type="Proteomes" id="UP001066276">
    <property type="component" value="Chromosome 12"/>
</dbReference>
<feature type="compositionally biased region" description="Basic and acidic residues" evidence="1">
    <location>
        <begin position="15"/>
        <end position="24"/>
    </location>
</feature>
<name>A0AAV7KLD6_PLEWA</name>
<dbReference type="EMBL" id="JANPWB010000016">
    <property type="protein sequence ID" value="KAJ1079766.1"/>
    <property type="molecule type" value="Genomic_DNA"/>
</dbReference>
<feature type="region of interest" description="Disordered" evidence="1">
    <location>
        <begin position="1"/>
        <end position="24"/>
    </location>
</feature>
<organism evidence="2 3">
    <name type="scientific">Pleurodeles waltl</name>
    <name type="common">Iberian ribbed newt</name>
    <dbReference type="NCBI Taxonomy" id="8319"/>
    <lineage>
        <taxon>Eukaryota</taxon>
        <taxon>Metazoa</taxon>
        <taxon>Chordata</taxon>
        <taxon>Craniata</taxon>
        <taxon>Vertebrata</taxon>
        <taxon>Euteleostomi</taxon>
        <taxon>Amphibia</taxon>
        <taxon>Batrachia</taxon>
        <taxon>Caudata</taxon>
        <taxon>Salamandroidea</taxon>
        <taxon>Salamandridae</taxon>
        <taxon>Pleurodelinae</taxon>
        <taxon>Pleurodeles</taxon>
    </lineage>
</organism>
<evidence type="ECO:0000313" key="2">
    <source>
        <dbReference type="EMBL" id="KAJ1079766.1"/>
    </source>
</evidence>
<accession>A0AAV7KLD6</accession>
<protein>
    <submittedName>
        <fullName evidence="2">Uncharacterized protein</fullName>
    </submittedName>
</protein>
<gene>
    <name evidence="2" type="ORF">NDU88_000003</name>
</gene>
<keyword evidence="3" id="KW-1185">Reference proteome</keyword>
<evidence type="ECO:0000313" key="3">
    <source>
        <dbReference type="Proteomes" id="UP001066276"/>
    </source>
</evidence>
<comment type="caution">
    <text evidence="2">The sequence shown here is derived from an EMBL/GenBank/DDBJ whole genome shotgun (WGS) entry which is preliminary data.</text>
</comment>